<dbReference type="Gene3D" id="3.90.180.10">
    <property type="entry name" value="Medium-chain alcohol dehydrogenases, catalytic domain"/>
    <property type="match status" value="1"/>
</dbReference>
<comment type="similarity">
    <text evidence="2">Belongs to the zinc-containing alcohol dehydrogenase family.</text>
</comment>
<dbReference type="SUPFAM" id="SSF51735">
    <property type="entry name" value="NAD(P)-binding Rossmann-fold domains"/>
    <property type="match status" value="1"/>
</dbReference>
<keyword evidence="4" id="KW-0862">Zinc</keyword>
<dbReference type="InterPro" id="IPR013149">
    <property type="entry name" value="ADH-like_C"/>
</dbReference>
<dbReference type="InterPro" id="IPR011032">
    <property type="entry name" value="GroES-like_sf"/>
</dbReference>
<dbReference type="Pfam" id="PF00107">
    <property type="entry name" value="ADH_zinc_N"/>
    <property type="match status" value="1"/>
</dbReference>
<evidence type="ECO:0000259" key="7">
    <source>
        <dbReference type="Pfam" id="PF00107"/>
    </source>
</evidence>
<evidence type="ECO:0000256" key="1">
    <source>
        <dbReference type="ARBA" id="ARBA00001947"/>
    </source>
</evidence>
<dbReference type="RefSeq" id="WP_075714110.1">
    <property type="nucleotide sequence ID" value="NZ_MJIE01000001.1"/>
</dbReference>
<accession>A0A1Q9JJY2</accession>
<comment type="cofactor">
    <cofactor evidence="1">
        <name>Zn(2+)</name>
        <dbReference type="ChEBI" id="CHEBI:29105"/>
    </cofactor>
</comment>
<feature type="domain" description="Alcohol dehydrogenase-like C-terminal" evidence="7">
    <location>
        <begin position="163"/>
        <end position="298"/>
    </location>
</feature>
<comment type="caution">
    <text evidence="9">The sequence shown here is derived from an EMBL/GenBank/DDBJ whole genome shotgun (WGS) entry which is preliminary data.</text>
</comment>
<dbReference type="PANTHER" id="PTHR43161:SF23">
    <property type="entry name" value="(R,R)-BUTANEDIOL DEHYDROGENASE-RELATED"/>
    <property type="match status" value="1"/>
</dbReference>
<gene>
    <name evidence="9" type="ORF">BHK98_10490</name>
</gene>
<reference evidence="9 10" key="1">
    <citation type="journal article" date="2016" name="Appl. Environ. Microbiol.">
        <title>Function and Phylogeny of Bacterial Butyryl Coenzyme A:Acetate Transferases and Their Diversity in the Proximal Colon of Swine.</title>
        <authorList>
            <person name="Trachsel J."/>
            <person name="Bayles D.O."/>
            <person name="Looft T."/>
            <person name="Levine U.Y."/>
            <person name="Allen H.K."/>
        </authorList>
    </citation>
    <scope>NUCLEOTIDE SEQUENCE [LARGE SCALE GENOMIC DNA]</scope>
    <source>
        <strain evidence="9 10">68-3-10</strain>
    </source>
</reference>
<dbReference type="Gene3D" id="3.40.50.720">
    <property type="entry name" value="NAD(P)-binding Rossmann-like Domain"/>
    <property type="match status" value="1"/>
</dbReference>
<sequence length="339" mass="36526">MKTAVYLGKKSVEVREVPVPVPGPRDVVIRNIFSSICGTDAAVYTHGPGTGHRITVGGEFGHETVSVVSAVGCDVTDFHIGDRVYPYPLYAKNDTSRAGTLGGFSEYILIPEAKPEHSLYPVPKKISDRLACLTEPFTVGCRAARRSQPKAGEHAVVFGAGTIGIAAVAALRYFGIDKVMICDLSELRLGIAAGLGFEVFNMRDEQNFVSKACEYFDEAPSLTGKTADIDIMLDADGASALLDLFFVHGKIESRFVSVAVNNTARSIDLLHMTYAQQSIIGSGGYAPEDVRDVFRIMSSEGAALETLITDEYPLDDIDSAIQRASDPEHALNVIINFSL</sequence>
<feature type="domain" description="Alcohol dehydrogenase-like N-terminal" evidence="8">
    <location>
        <begin position="23"/>
        <end position="114"/>
    </location>
</feature>
<evidence type="ECO:0000313" key="9">
    <source>
        <dbReference type="EMBL" id="OLR56461.1"/>
    </source>
</evidence>
<dbReference type="Proteomes" id="UP000187404">
    <property type="component" value="Unassembled WGS sequence"/>
</dbReference>
<feature type="transmembrane region" description="Helical" evidence="6">
    <location>
        <begin position="155"/>
        <end position="175"/>
    </location>
</feature>
<name>A0A1Q9JJY2_9FIRM</name>
<dbReference type="Pfam" id="PF08240">
    <property type="entry name" value="ADH_N"/>
    <property type="match status" value="1"/>
</dbReference>
<dbReference type="STRING" id="1261640.BHK98_10490"/>
<dbReference type="OrthoDB" id="1777308at2"/>
<dbReference type="GO" id="GO:0046872">
    <property type="term" value="F:metal ion binding"/>
    <property type="evidence" value="ECO:0007669"/>
    <property type="project" value="UniProtKB-KW"/>
</dbReference>
<proteinExistence type="inferred from homology"/>
<keyword evidence="6" id="KW-0472">Membrane</keyword>
<keyword evidence="3" id="KW-0479">Metal-binding</keyword>
<keyword evidence="6" id="KW-0812">Transmembrane</keyword>
<dbReference type="EMBL" id="MJIE01000001">
    <property type="protein sequence ID" value="OLR56461.1"/>
    <property type="molecule type" value="Genomic_DNA"/>
</dbReference>
<dbReference type="AlphaFoldDB" id="A0A1Q9JJY2"/>
<evidence type="ECO:0000259" key="8">
    <source>
        <dbReference type="Pfam" id="PF08240"/>
    </source>
</evidence>
<dbReference type="GO" id="GO:0016491">
    <property type="term" value="F:oxidoreductase activity"/>
    <property type="evidence" value="ECO:0007669"/>
    <property type="project" value="UniProtKB-KW"/>
</dbReference>
<evidence type="ECO:0000256" key="6">
    <source>
        <dbReference type="SAM" id="Phobius"/>
    </source>
</evidence>
<dbReference type="InterPro" id="IPR013154">
    <property type="entry name" value="ADH-like_N"/>
</dbReference>
<protein>
    <submittedName>
        <fullName evidence="9">Theronine dehydrogenase</fullName>
    </submittedName>
</protein>
<dbReference type="PANTHER" id="PTHR43161">
    <property type="entry name" value="SORBITOL DEHYDROGENASE"/>
    <property type="match status" value="1"/>
</dbReference>
<keyword evidence="10" id="KW-1185">Reference proteome</keyword>
<evidence type="ECO:0000256" key="5">
    <source>
        <dbReference type="ARBA" id="ARBA00023002"/>
    </source>
</evidence>
<evidence type="ECO:0000256" key="4">
    <source>
        <dbReference type="ARBA" id="ARBA00022833"/>
    </source>
</evidence>
<organism evidence="9 10">
    <name type="scientific">Hornefia porci</name>
    <dbReference type="NCBI Taxonomy" id="2652292"/>
    <lineage>
        <taxon>Bacteria</taxon>
        <taxon>Bacillati</taxon>
        <taxon>Bacillota</taxon>
        <taxon>Clostridia</taxon>
        <taxon>Peptostreptococcales</taxon>
        <taxon>Anaerovoracaceae</taxon>
        <taxon>Hornefia</taxon>
    </lineage>
</organism>
<keyword evidence="5" id="KW-0560">Oxidoreductase</keyword>
<keyword evidence="6" id="KW-1133">Transmembrane helix</keyword>
<evidence type="ECO:0000256" key="2">
    <source>
        <dbReference type="ARBA" id="ARBA00008072"/>
    </source>
</evidence>
<evidence type="ECO:0000313" key="10">
    <source>
        <dbReference type="Proteomes" id="UP000187404"/>
    </source>
</evidence>
<dbReference type="SUPFAM" id="SSF50129">
    <property type="entry name" value="GroES-like"/>
    <property type="match status" value="1"/>
</dbReference>
<evidence type="ECO:0000256" key="3">
    <source>
        <dbReference type="ARBA" id="ARBA00022723"/>
    </source>
</evidence>
<dbReference type="InterPro" id="IPR036291">
    <property type="entry name" value="NAD(P)-bd_dom_sf"/>
</dbReference>